<dbReference type="AlphaFoldDB" id="A0A1X0CRW1"/>
<gene>
    <name evidence="2" type="ORF">BST26_20730</name>
</gene>
<proteinExistence type="predicted"/>
<keyword evidence="3" id="KW-1185">Reference proteome</keyword>
<evidence type="ECO:0008006" key="4">
    <source>
        <dbReference type="Google" id="ProtNLM"/>
    </source>
</evidence>
<evidence type="ECO:0000313" key="2">
    <source>
        <dbReference type="EMBL" id="ORA62813.1"/>
    </source>
</evidence>
<comment type="caution">
    <text evidence="2">The sequence shown here is derived from an EMBL/GenBank/DDBJ whole genome shotgun (WGS) entry which is preliminary data.</text>
</comment>
<dbReference type="EMBL" id="MVHS01000088">
    <property type="protein sequence ID" value="ORA62813.1"/>
    <property type="molecule type" value="Genomic_DNA"/>
</dbReference>
<evidence type="ECO:0000313" key="3">
    <source>
        <dbReference type="Proteomes" id="UP000192801"/>
    </source>
</evidence>
<organism evidence="2 3">
    <name type="scientific">Mycolicibacterium insubricum</name>
    <dbReference type="NCBI Taxonomy" id="444597"/>
    <lineage>
        <taxon>Bacteria</taxon>
        <taxon>Bacillati</taxon>
        <taxon>Actinomycetota</taxon>
        <taxon>Actinomycetes</taxon>
        <taxon>Mycobacteriales</taxon>
        <taxon>Mycobacteriaceae</taxon>
        <taxon>Mycolicibacterium</taxon>
    </lineage>
</organism>
<protein>
    <recommendedName>
        <fullName evidence="4">Helix-turn-helix domain-containing protein</fullName>
    </recommendedName>
</protein>
<feature type="region of interest" description="Disordered" evidence="1">
    <location>
        <begin position="1"/>
        <end position="28"/>
    </location>
</feature>
<reference evidence="2 3" key="1">
    <citation type="submission" date="2016-12" db="EMBL/GenBank/DDBJ databases">
        <title>The new phylogeny of genus Mycobacterium.</title>
        <authorList>
            <person name="Tortoli E."/>
            <person name="Trovato A."/>
            <person name="Cirillo D.M."/>
        </authorList>
    </citation>
    <scope>NUCLEOTIDE SEQUENCE [LARGE SCALE GENOMIC DNA]</scope>
    <source>
        <strain evidence="2 3">DSM 45130</strain>
    </source>
</reference>
<sequence length="89" mass="9836">MSEKDRARRARYTQRRAERTASAAAHRRPWSIEDARTALDLSLSVPEAAATVGRTAAAVESLRSRWRRGALPEALTIHLPTPHRGGDHG</sequence>
<accession>A0A1X0CRW1</accession>
<dbReference type="Proteomes" id="UP000192801">
    <property type="component" value="Unassembled WGS sequence"/>
</dbReference>
<dbReference type="STRING" id="444597.BST26_20730"/>
<evidence type="ECO:0000256" key="1">
    <source>
        <dbReference type="SAM" id="MobiDB-lite"/>
    </source>
</evidence>
<name>A0A1X0CRW1_9MYCO</name>